<proteinExistence type="predicted"/>
<dbReference type="OrthoDB" id="6407164at2759"/>
<evidence type="ECO:0000313" key="6">
    <source>
        <dbReference type="EMBL" id="RIA95420.1"/>
    </source>
</evidence>
<dbReference type="STRING" id="658196.A0A397TAY3"/>
<reference evidence="6 7" key="1">
    <citation type="submission" date="2018-06" db="EMBL/GenBank/DDBJ databases">
        <title>Comparative genomics reveals the genomic features of Rhizophagus irregularis, R. cerebriforme, R. diaphanum and Gigaspora rosea, and their symbiotic lifestyle signature.</title>
        <authorList>
            <person name="Morin E."/>
            <person name="San Clemente H."/>
            <person name="Chen E.C.H."/>
            <person name="De La Providencia I."/>
            <person name="Hainaut M."/>
            <person name="Kuo A."/>
            <person name="Kohler A."/>
            <person name="Murat C."/>
            <person name="Tang N."/>
            <person name="Roy S."/>
            <person name="Loubradou J."/>
            <person name="Henrissat B."/>
            <person name="Grigoriev I.V."/>
            <person name="Corradi N."/>
            <person name="Roux C."/>
            <person name="Martin F.M."/>
        </authorList>
    </citation>
    <scope>NUCLEOTIDE SEQUENCE [LARGE SCALE GENOMIC DNA]</scope>
    <source>
        <strain evidence="6 7">DAOM 227022</strain>
    </source>
</reference>
<keyword evidence="7" id="KW-1185">Reference proteome</keyword>
<dbReference type="PROSITE" id="PS50102">
    <property type="entry name" value="RRM"/>
    <property type="match status" value="4"/>
</dbReference>
<dbReference type="InterPro" id="IPR035979">
    <property type="entry name" value="RBD_domain_sf"/>
</dbReference>
<sequence length="584" mass="63184">MLFSHSEGFGTESYTDKSTMKRPNDYGNQSHDSNQKKPRFGQSAYSGNNYSLGGGHTAGHFATMSGYHQSQYATSMSQYTPNVSSMVPQFSGAFSAAQFPTSYQQTAVAATPTNSTGRTVYLGNLPPDAPVDEILNQVRVGPIESVRILADKSCAFISFMDGAAAMTFYQDASTRKILIQGQELKVGWGKASPVPVNVQVAVSTQNATRNVYLGNLDETITESILREDLSKYGPIDTVKIVREKNIGFVHFLTIASAMKAVQSLPTESKYANKKVNYGKDRCAQRPNLGNGTTAQYAAFPTGAINFQSFGNMGFASFDPYQNAVVAATSHLDNGSELRSPTSPLFSSASSAAGSATSGSAIGNRTIYLGNIHPDTSCEEICNVIRGGILQQIRYMPEKHIAFITFIDPSSANSFMYLAQQAGVMVKNRRLKIGWGKNPGPLPGYIQLAVNTQSASRNVYVGQIDDNMSEEKLKRDFSEFGEIELVNILKEKNCGFVNFTSITSAMKAIENIKLKEEYKKFRINYGKDRCGNPPRGASASSSNGTGGKTKGRNNGESDARVLHAGDSEAGNIDGVDDENVDEVDE</sequence>
<feature type="domain" description="RRM" evidence="5">
    <location>
        <begin position="118"/>
        <end position="191"/>
    </location>
</feature>
<feature type="region of interest" description="Disordered" evidence="4">
    <location>
        <begin position="524"/>
        <end position="584"/>
    </location>
</feature>
<evidence type="ECO:0000256" key="1">
    <source>
        <dbReference type="ARBA" id="ARBA00022737"/>
    </source>
</evidence>
<evidence type="ECO:0000256" key="2">
    <source>
        <dbReference type="ARBA" id="ARBA00022884"/>
    </source>
</evidence>
<dbReference type="Gene3D" id="3.30.70.330">
    <property type="match status" value="4"/>
</dbReference>
<protein>
    <recommendedName>
        <fullName evidence="5">RRM domain-containing protein</fullName>
    </recommendedName>
</protein>
<feature type="domain" description="RRM" evidence="5">
    <location>
        <begin position="209"/>
        <end position="279"/>
    </location>
</feature>
<dbReference type="SUPFAM" id="SSF54928">
    <property type="entry name" value="RNA-binding domain, RBD"/>
    <property type="match status" value="3"/>
</dbReference>
<name>A0A397TAY3_9GLOM</name>
<comment type="caution">
    <text evidence="6">The sequence shown here is derived from an EMBL/GenBank/DDBJ whole genome shotgun (WGS) entry which is preliminary data.</text>
</comment>
<dbReference type="Proteomes" id="UP000265703">
    <property type="component" value="Unassembled WGS sequence"/>
</dbReference>
<dbReference type="Pfam" id="PF00076">
    <property type="entry name" value="RRM_1"/>
    <property type="match status" value="2"/>
</dbReference>
<feature type="domain" description="RRM" evidence="5">
    <location>
        <begin position="364"/>
        <end position="437"/>
    </location>
</feature>
<dbReference type="GO" id="GO:0010468">
    <property type="term" value="P:regulation of gene expression"/>
    <property type="evidence" value="ECO:0007669"/>
    <property type="project" value="UniProtKB-ARBA"/>
</dbReference>
<feature type="compositionally biased region" description="Acidic residues" evidence="4">
    <location>
        <begin position="573"/>
        <end position="584"/>
    </location>
</feature>
<dbReference type="InterPro" id="IPR000504">
    <property type="entry name" value="RRM_dom"/>
</dbReference>
<evidence type="ECO:0000313" key="7">
    <source>
        <dbReference type="Proteomes" id="UP000265703"/>
    </source>
</evidence>
<evidence type="ECO:0000256" key="3">
    <source>
        <dbReference type="PROSITE-ProRule" id="PRU00176"/>
    </source>
</evidence>
<keyword evidence="2 3" id="KW-0694">RNA-binding</keyword>
<dbReference type="AlphaFoldDB" id="A0A397TAY3"/>
<dbReference type="PANTHER" id="PTHR14089:SF8">
    <property type="entry name" value="RNA-BINDING PROTEIN MRN1"/>
    <property type="match status" value="1"/>
</dbReference>
<evidence type="ECO:0000256" key="4">
    <source>
        <dbReference type="SAM" id="MobiDB-lite"/>
    </source>
</evidence>
<organism evidence="6 7">
    <name type="scientific">Glomus cerebriforme</name>
    <dbReference type="NCBI Taxonomy" id="658196"/>
    <lineage>
        <taxon>Eukaryota</taxon>
        <taxon>Fungi</taxon>
        <taxon>Fungi incertae sedis</taxon>
        <taxon>Mucoromycota</taxon>
        <taxon>Glomeromycotina</taxon>
        <taxon>Glomeromycetes</taxon>
        <taxon>Glomerales</taxon>
        <taxon>Glomeraceae</taxon>
        <taxon>Glomus</taxon>
    </lineage>
</organism>
<dbReference type="PANTHER" id="PTHR14089">
    <property type="entry name" value="PRE-MRNA-SPLICING FACTOR RBM22"/>
    <property type="match status" value="1"/>
</dbReference>
<dbReference type="EMBL" id="QKYT01000061">
    <property type="protein sequence ID" value="RIA95420.1"/>
    <property type="molecule type" value="Genomic_DNA"/>
</dbReference>
<dbReference type="InterPro" id="IPR012677">
    <property type="entry name" value="Nucleotide-bd_a/b_plait_sf"/>
</dbReference>
<dbReference type="GO" id="GO:0000398">
    <property type="term" value="P:mRNA splicing, via spliceosome"/>
    <property type="evidence" value="ECO:0007669"/>
    <property type="project" value="TreeGrafter"/>
</dbReference>
<dbReference type="InterPro" id="IPR039171">
    <property type="entry name" value="Cwc2/Slt11"/>
</dbReference>
<gene>
    <name evidence="6" type="ORF">C1645_757527</name>
</gene>
<feature type="compositionally biased region" description="Basic and acidic residues" evidence="4">
    <location>
        <begin position="14"/>
        <end position="24"/>
    </location>
</feature>
<evidence type="ECO:0000259" key="5">
    <source>
        <dbReference type="PROSITE" id="PS50102"/>
    </source>
</evidence>
<dbReference type="GO" id="GO:0003729">
    <property type="term" value="F:mRNA binding"/>
    <property type="evidence" value="ECO:0007669"/>
    <property type="project" value="TreeGrafter"/>
</dbReference>
<dbReference type="GO" id="GO:0010494">
    <property type="term" value="C:cytoplasmic stress granule"/>
    <property type="evidence" value="ECO:0007669"/>
    <property type="project" value="TreeGrafter"/>
</dbReference>
<feature type="domain" description="RRM" evidence="5">
    <location>
        <begin position="456"/>
        <end position="527"/>
    </location>
</feature>
<feature type="region of interest" description="Disordered" evidence="4">
    <location>
        <begin position="1"/>
        <end position="48"/>
    </location>
</feature>
<dbReference type="SMART" id="SM00360">
    <property type="entry name" value="RRM"/>
    <property type="match status" value="4"/>
</dbReference>
<feature type="compositionally biased region" description="Basic and acidic residues" evidence="4">
    <location>
        <begin position="552"/>
        <end position="565"/>
    </location>
</feature>
<accession>A0A397TAY3</accession>
<dbReference type="FunFam" id="3.30.70.330:FF:000400">
    <property type="entry name" value="Negative regulator of differentiation 1"/>
    <property type="match status" value="1"/>
</dbReference>
<keyword evidence="1" id="KW-0677">Repeat</keyword>
<dbReference type="FunFam" id="3.30.70.330:FF:000120">
    <property type="entry name" value="Negative regulator of differentiation 1"/>
    <property type="match status" value="2"/>
</dbReference>